<dbReference type="AlphaFoldDB" id="A0A7K4UB73"/>
<dbReference type="PANTHER" id="PTHR14871:SF1">
    <property type="entry name" value="DYNEIN REGULATORY COMPLEX PROTEIN 9"/>
    <property type="match status" value="1"/>
</dbReference>
<gene>
    <name evidence="8" type="primary">Iqcg</name>
    <name evidence="8" type="ORF">SINWEB_R07682</name>
</gene>
<dbReference type="Proteomes" id="UP000580691">
    <property type="component" value="Unassembled WGS sequence"/>
</dbReference>
<dbReference type="OrthoDB" id="10254713at2759"/>
<evidence type="ECO:0000256" key="5">
    <source>
        <dbReference type="ARBA" id="ARBA00023273"/>
    </source>
</evidence>
<dbReference type="EMBL" id="VXBN01010952">
    <property type="protein sequence ID" value="NWR07295.1"/>
    <property type="molecule type" value="Genomic_DNA"/>
</dbReference>
<organism evidence="8 9">
    <name type="scientific">Sinosuthora webbiana</name>
    <dbReference type="NCBI Taxonomy" id="337173"/>
    <lineage>
        <taxon>Eukaryota</taxon>
        <taxon>Metazoa</taxon>
        <taxon>Chordata</taxon>
        <taxon>Craniata</taxon>
        <taxon>Vertebrata</taxon>
        <taxon>Euteleostomi</taxon>
        <taxon>Archelosauria</taxon>
        <taxon>Archosauria</taxon>
        <taxon>Dinosauria</taxon>
        <taxon>Saurischia</taxon>
        <taxon>Theropoda</taxon>
        <taxon>Coelurosauria</taxon>
        <taxon>Aves</taxon>
        <taxon>Neognathae</taxon>
        <taxon>Neoaves</taxon>
        <taxon>Telluraves</taxon>
        <taxon>Australaves</taxon>
        <taxon>Passeriformes</taxon>
        <taxon>Sylvioidea</taxon>
        <taxon>Sylviidae</taxon>
        <taxon>Sinosuthora</taxon>
    </lineage>
</organism>
<feature type="coiled-coil region" evidence="6">
    <location>
        <begin position="227"/>
        <end position="297"/>
    </location>
</feature>
<evidence type="ECO:0000313" key="8">
    <source>
        <dbReference type="EMBL" id="NWR07295.1"/>
    </source>
</evidence>
<comment type="caution">
    <text evidence="8">The sequence shown here is derived from an EMBL/GenBank/DDBJ whole genome shotgun (WGS) entry which is preliminary data.</text>
</comment>
<accession>A0A7K4UB73</accession>
<keyword evidence="5" id="KW-0966">Cell projection</keyword>
<feature type="compositionally biased region" description="Basic residues" evidence="7">
    <location>
        <begin position="94"/>
        <end position="109"/>
    </location>
</feature>
<evidence type="ECO:0000256" key="3">
    <source>
        <dbReference type="ARBA" id="ARBA00022490"/>
    </source>
</evidence>
<dbReference type="GO" id="GO:0007288">
    <property type="term" value="P:sperm axoneme assembly"/>
    <property type="evidence" value="ECO:0007669"/>
    <property type="project" value="TreeGrafter"/>
</dbReference>
<evidence type="ECO:0000256" key="2">
    <source>
        <dbReference type="ARBA" id="ARBA00004316"/>
    </source>
</evidence>
<dbReference type="PANTHER" id="PTHR14871">
    <property type="entry name" value="DYNEIN REGULATORY COMPLEX PROTEIN 9"/>
    <property type="match status" value="1"/>
</dbReference>
<dbReference type="PROSITE" id="PS50096">
    <property type="entry name" value="IQ"/>
    <property type="match status" value="1"/>
</dbReference>
<feature type="region of interest" description="Disordered" evidence="7">
    <location>
        <begin position="60"/>
        <end position="109"/>
    </location>
</feature>
<feature type="non-terminal residue" evidence="8">
    <location>
        <position position="1"/>
    </location>
</feature>
<dbReference type="CDD" id="cd23766">
    <property type="entry name" value="IQCG"/>
    <property type="match status" value="1"/>
</dbReference>
<dbReference type="GO" id="GO:0005737">
    <property type="term" value="C:cytoplasm"/>
    <property type="evidence" value="ECO:0007669"/>
    <property type="project" value="TreeGrafter"/>
</dbReference>
<protein>
    <submittedName>
        <fullName evidence="8">DRC9 protein</fullName>
    </submittedName>
</protein>
<name>A0A7K4UB73_9SYLV</name>
<feature type="non-terminal residue" evidence="8">
    <location>
        <position position="388"/>
    </location>
</feature>
<dbReference type="GO" id="GO:0005856">
    <property type="term" value="C:cytoskeleton"/>
    <property type="evidence" value="ECO:0007669"/>
    <property type="project" value="UniProtKB-SubCell"/>
</dbReference>
<feature type="coiled-coil region" evidence="6">
    <location>
        <begin position="162"/>
        <end position="189"/>
    </location>
</feature>
<keyword evidence="3" id="KW-0963">Cytoplasm</keyword>
<proteinExistence type="predicted"/>
<keyword evidence="4" id="KW-0206">Cytoskeleton</keyword>
<dbReference type="InterPro" id="IPR042618">
    <property type="entry name" value="IQCG"/>
</dbReference>
<evidence type="ECO:0000256" key="6">
    <source>
        <dbReference type="SAM" id="Coils"/>
    </source>
</evidence>
<comment type="subcellular location">
    <subcellularLocation>
        <location evidence="2">Cell projection</location>
    </subcellularLocation>
    <subcellularLocation>
        <location evidence="1">Cytoplasm</location>
        <location evidence="1">Cytoskeleton</location>
    </subcellularLocation>
</comment>
<keyword evidence="6" id="KW-0175">Coiled coil</keyword>
<reference evidence="8 9" key="1">
    <citation type="submission" date="2019-09" db="EMBL/GenBank/DDBJ databases">
        <title>Bird 10,000 Genomes (B10K) Project - Family phase.</title>
        <authorList>
            <person name="Zhang G."/>
        </authorList>
    </citation>
    <scope>NUCLEOTIDE SEQUENCE [LARGE SCALE GENOMIC DNA]</scope>
    <source>
        <strain evidence="8">B10K-DU-002-08</strain>
        <tissue evidence="8">Muscle</tissue>
    </source>
</reference>
<evidence type="ECO:0000313" key="9">
    <source>
        <dbReference type="Proteomes" id="UP000580691"/>
    </source>
</evidence>
<feature type="compositionally biased region" description="Polar residues" evidence="7">
    <location>
        <begin position="63"/>
        <end position="77"/>
    </location>
</feature>
<evidence type="ECO:0000256" key="1">
    <source>
        <dbReference type="ARBA" id="ARBA00004245"/>
    </source>
</evidence>
<dbReference type="GO" id="GO:0036126">
    <property type="term" value="C:sperm flagellum"/>
    <property type="evidence" value="ECO:0007669"/>
    <property type="project" value="TreeGrafter"/>
</dbReference>
<keyword evidence="9" id="KW-1185">Reference proteome</keyword>
<feature type="compositionally biased region" description="Basic and acidic residues" evidence="7">
    <location>
        <begin position="78"/>
        <end position="93"/>
    </location>
</feature>
<evidence type="ECO:0000256" key="7">
    <source>
        <dbReference type="SAM" id="MobiDB-lite"/>
    </source>
</evidence>
<evidence type="ECO:0000256" key="4">
    <source>
        <dbReference type="ARBA" id="ARBA00023212"/>
    </source>
</evidence>
<sequence length="388" mass="44980">MEKITHLEALMFSAVLENCVDQLAILGYIMPVPHEDKTDISHEMNEMTQEDLDINSPELMSAKQGSGETATSTTLQNTEHKQQQGKTEDEKSTHHSSKSSKKPTTHAARKLKKIYADSQYASDVITVTIKKMEELGTFSSLTDANEREKARKNKFFDILIREEKGKSEIKALQKQLQDVKTQADKDLQNRDKVIDSLKDKLQERTAKLNTESYYMKKNMDLQTQVTQKKCSSAENALEKEIQNLQSKTDEEIQLHMETENFLTEQYQKVKEKLEYWMEKYNNDTAAKDEELDDLRALKAENLETMQRFAKECLTFQATIIIDRTDKEAKRKQIEQEALELKSAIKVQAWWKGTMVRRFLGPYQELEKYLKEQSGEKGTGKEKSRKKKK</sequence>